<dbReference type="OrthoDB" id="9806195at2"/>
<name>A0A0X8HG08_9GAMM</name>
<dbReference type="Gene3D" id="3.40.50.80">
    <property type="entry name" value="Nucleotide-binding domain of ferredoxin-NADP reductase (FNR) module"/>
    <property type="match status" value="1"/>
</dbReference>
<dbReference type="PANTHER" id="PTHR47354">
    <property type="entry name" value="NADH OXIDOREDUCTASE HCR"/>
    <property type="match status" value="1"/>
</dbReference>
<dbReference type="InterPro" id="IPR001041">
    <property type="entry name" value="2Fe-2S_ferredoxin-type"/>
</dbReference>
<dbReference type="SUPFAM" id="SSF63380">
    <property type="entry name" value="Riboflavin synthase domain-like"/>
    <property type="match status" value="1"/>
</dbReference>
<gene>
    <name evidence="4" type="primary">ascD</name>
    <name evidence="4" type="ORF">LOKO_02883</name>
</gene>
<reference evidence="4 5" key="2">
    <citation type="submission" date="2016-02" db="EMBL/GenBank/DDBJ databases">
        <authorList>
            <person name="Wen L."/>
            <person name="He K."/>
            <person name="Yang H."/>
        </authorList>
    </citation>
    <scope>NUCLEOTIDE SEQUENCE [LARGE SCALE GENOMIC DNA]</scope>
    <source>
        <strain evidence="4 5">AGD 8-3</strain>
    </source>
</reference>
<reference evidence="4 5" key="1">
    <citation type="journal article" date="2016" name="Genome Announc.">
        <title>Draft Genome Sequence of 'Halomonas chromatireducens' Strain AGD 8-3, a Haloalkaliphilic Chromate- and Selenite-Reducing Gammaproteobacterium.</title>
        <authorList>
            <person name="Sharko F.S."/>
            <person name="Shapovalova A.A."/>
            <person name="Tsygankova S.V."/>
            <person name="Komova A.V."/>
            <person name="Boulygina E.S."/>
            <person name="Teslyuk A.B."/>
            <person name="Gotovtsev P.M."/>
            <person name="Namsaraev Z.B."/>
            <person name="Khijniak T.V."/>
            <person name="Nedoluzhko A.V."/>
            <person name="Vasilov R.G."/>
        </authorList>
    </citation>
    <scope>NUCLEOTIDE SEQUENCE [LARGE SCALE GENOMIC DNA]</scope>
    <source>
        <strain evidence="4 5">AGD 8-3</strain>
    </source>
</reference>
<comment type="cofactor">
    <cofactor evidence="1">
        <name>[2Fe-2S] cluster</name>
        <dbReference type="ChEBI" id="CHEBI:190135"/>
    </cofactor>
</comment>
<dbReference type="KEGG" id="hco:LOKO_02883"/>
<dbReference type="InterPro" id="IPR001433">
    <property type="entry name" value="OxRdtase_FAD/NAD-bd"/>
</dbReference>
<feature type="domain" description="FAD-binding FR-type" evidence="3">
    <location>
        <begin position="98"/>
        <end position="197"/>
    </location>
</feature>
<keyword evidence="4" id="KW-0560">Oxidoreductase</keyword>
<organism evidence="4 5">
    <name type="scientific">Halomonas chromatireducens</name>
    <dbReference type="NCBI Taxonomy" id="507626"/>
    <lineage>
        <taxon>Bacteria</taxon>
        <taxon>Pseudomonadati</taxon>
        <taxon>Pseudomonadota</taxon>
        <taxon>Gammaproteobacteria</taxon>
        <taxon>Oceanospirillales</taxon>
        <taxon>Halomonadaceae</taxon>
        <taxon>Halomonas</taxon>
    </lineage>
</organism>
<dbReference type="PROSITE" id="PS51384">
    <property type="entry name" value="FAD_FR"/>
    <property type="match status" value="1"/>
</dbReference>
<dbReference type="PROSITE" id="PS00197">
    <property type="entry name" value="2FE2S_FER_1"/>
    <property type="match status" value="1"/>
</dbReference>
<dbReference type="CDD" id="cd00207">
    <property type="entry name" value="fer2"/>
    <property type="match status" value="1"/>
</dbReference>
<dbReference type="InterPro" id="IPR001709">
    <property type="entry name" value="Flavoprot_Pyr_Nucl_cyt_Rdtase"/>
</dbReference>
<dbReference type="Gene3D" id="2.40.30.10">
    <property type="entry name" value="Translation factors"/>
    <property type="match status" value="1"/>
</dbReference>
<dbReference type="RefSeq" id="WP_066450753.1">
    <property type="nucleotide sequence ID" value="NZ_CP014226.1"/>
</dbReference>
<evidence type="ECO:0000259" key="2">
    <source>
        <dbReference type="PROSITE" id="PS51085"/>
    </source>
</evidence>
<dbReference type="GO" id="GO:0051537">
    <property type="term" value="F:2 iron, 2 sulfur cluster binding"/>
    <property type="evidence" value="ECO:0007669"/>
    <property type="project" value="InterPro"/>
</dbReference>
<dbReference type="Pfam" id="PF00970">
    <property type="entry name" value="FAD_binding_6"/>
    <property type="match status" value="1"/>
</dbReference>
<dbReference type="InterPro" id="IPR008333">
    <property type="entry name" value="Cbr1-like_FAD-bd_dom"/>
</dbReference>
<accession>A0A0X8HG08</accession>
<dbReference type="PATRIC" id="fig|507626.3.peg.2880"/>
<dbReference type="PANTHER" id="PTHR47354:SF5">
    <property type="entry name" value="PROTEIN RFBI"/>
    <property type="match status" value="1"/>
</dbReference>
<dbReference type="InterPro" id="IPR039261">
    <property type="entry name" value="FNR_nucleotide-bd"/>
</dbReference>
<dbReference type="CDD" id="cd06189">
    <property type="entry name" value="flavin_oxioreductase"/>
    <property type="match status" value="1"/>
</dbReference>
<feature type="domain" description="2Fe-2S ferredoxin-type" evidence="2">
    <location>
        <begin position="3"/>
        <end position="92"/>
    </location>
</feature>
<dbReference type="PRINTS" id="PR00410">
    <property type="entry name" value="PHEHYDRXLASE"/>
</dbReference>
<dbReference type="InterPro" id="IPR006058">
    <property type="entry name" value="2Fe2S_fd_BS"/>
</dbReference>
<dbReference type="PROSITE" id="PS51085">
    <property type="entry name" value="2FE2S_FER_2"/>
    <property type="match status" value="1"/>
</dbReference>
<dbReference type="Gene3D" id="3.10.20.30">
    <property type="match status" value="1"/>
</dbReference>
<dbReference type="STRING" id="507626.LOKO_02883"/>
<dbReference type="GO" id="GO:0016491">
    <property type="term" value="F:oxidoreductase activity"/>
    <property type="evidence" value="ECO:0007669"/>
    <property type="project" value="UniProtKB-KW"/>
</dbReference>
<dbReference type="Proteomes" id="UP000063387">
    <property type="component" value="Chromosome"/>
</dbReference>
<keyword evidence="5" id="KW-1185">Reference proteome</keyword>
<dbReference type="EMBL" id="CP014226">
    <property type="protein sequence ID" value="AMD01934.1"/>
    <property type="molecule type" value="Genomic_DNA"/>
</dbReference>
<evidence type="ECO:0000256" key="1">
    <source>
        <dbReference type="ARBA" id="ARBA00034078"/>
    </source>
</evidence>
<evidence type="ECO:0000259" key="3">
    <source>
        <dbReference type="PROSITE" id="PS51384"/>
    </source>
</evidence>
<dbReference type="InterPro" id="IPR017927">
    <property type="entry name" value="FAD-bd_FR_type"/>
</dbReference>
<dbReference type="Pfam" id="PF00175">
    <property type="entry name" value="NAD_binding_1"/>
    <property type="match status" value="1"/>
</dbReference>
<proteinExistence type="predicted"/>
<dbReference type="Pfam" id="PF00111">
    <property type="entry name" value="Fer2"/>
    <property type="match status" value="1"/>
</dbReference>
<dbReference type="PRINTS" id="PR00371">
    <property type="entry name" value="FPNCR"/>
</dbReference>
<dbReference type="InterPro" id="IPR036010">
    <property type="entry name" value="2Fe-2S_ferredoxin-like_sf"/>
</dbReference>
<dbReference type="InterPro" id="IPR050415">
    <property type="entry name" value="MRET"/>
</dbReference>
<evidence type="ECO:0000313" key="4">
    <source>
        <dbReference type="EMBL" id="AMD01934.1"/>
    </source>
</evidence>
<sequence>MTYRITLADTAETFDVQPGEPLLDAAERAGFPLVHDCRFGGCGACRIKLLEGQVAYEEMPMGLSEEEEQEGYALACQAVAQSDLTISADVFPAGYIPPDYHEATIVSLEKLSHDVTHLVLSIPSASEVRFLPGQYLNIMLDDGTPRSFSMASPPRSDLFDFHIRRVPGGYFTERLNTHYQPGDTLDVELPLGAFRHDAESTNRLLMVAGGTGLAPVKSIIESLKDEPHAPHITLYWGVRRAEDLYLDELLQHWARTLPHFHYIPVLSDADPEWEGRRGFVHEAVCQDHPDLSEFDAYLCGPPPMIAAAKSNFAERGLSVERIFSDSFNFTHELNDSVA</sequence>
<dbReference type="AlphaFoldDB" id="A0A0X8HG08"/>
<dbReference type="InterPro" id="IPR012675">
    <property type="entry name" value="Beta-grasp_dom_sf"/>
</dbReference>
<dbReference type="InterPro" id="IPR017938">
    <property type="entry name" value="Riboflavin_synthase-like_b-brl"/>
</dbReference>
<dbReference type="SUPFAM" id="SSF52343">
    <property type="entry name" value="Ferredoxin reductase-like, C-terminal NADP-linked domain"/>
    <property type="match status" value="1"/>
</dbReference>
<dbReference type="EC" id="1.17.1.-" evidence="4"/>
<protein>
    <submittedName>
        <fullName evidence="4">CDP-6-deoxy-L-threo-D-glycero-4-hexulose-3-dehydrase reductase</fullName>
        <ecNumber evidence="4">1.17.1.-</ecNumber>
    </submittedName>
</protein>
<evidence type="ECO:0000313" key="5">
    <source>
        <dbReference type="Proteomes" id="UP000063387"/>
    </source>
</evidence>
<dbReference type="SUPFAM" id="SSF54292">
    <property type="entry name" value="2Fe-2S ferredoxin-like"/>
    <property type="match status" value="1"/>
</dbReference>